<dbReference type="GO" id="GO:0071973">
    <property type="term" value="P:bacterial-type flagellum-dependent cell motility"/>
    <property type="evidence" value="ECO:0007669"/>
    <property type="project" value="InterPro"/>
</dbReference>
<keyword evidence="9" id="KW-0966">Cell projection</keyword>
<keyword evidence="10" id="KW-1185">Reference proteome</keyword>
<comment type="subcellular location">
    <subcellularLocation>
        <location evidence="1 6">Bacterial flagellum basal body</location>
    </subcellularLocation>
</comment>
<dbReference type="PIRSF" id="PIRSF002889">
    <property type="entry name" value="Rod_FlgB"/>
    <property type="match status" value="1"/>
</dbReference>
<name>A0A085TVJ4_9RHOB</name>
<dbReference type="InterPro" id="IPR001444">
    <property type="entry name" value="Flag_bb_rod_N"/>
</dbReference>
<dbReference type="EMBL" id="AQRC01000008">
    <property type="protein sequence ID" value="KFE34741.1"/>
    <property type="molecule type" value="Genomic_DNA"/>
</dbReference>
<dbReference type="Pfam" id="PF00460">
    <property type="entry name" value="Flg_bb_rod"/>
    <property type="match status" value="1"/>
</dbReference>
<keyword evidence="4 6" id="KW-0975">Bacterial flagellum</keyword>
<reference evidence="9 10" key="2">
    <citation type="journal article" date="2015" name="Antonie Van Leeuwenhoek">
        <title>Thioclava indica sp. nov., isolated from surface seawater of the Indian Ocean.</title>
        <authorList>
            <person name="Liu Y."/>
            <person name="Lai Q."/>
            <person name="Du J."/>
            <person name="Xu H."/>
            <person name="Jiang L."/>
            <person name="Shao Z."/>
        </authorList>
    </citation>
    <scope>NUCLEOTIDE SEQUENCE [LARGE SCALE GENOMIC DNA]</scope>
    <source>
        <strain evidence="9 10">13D2W-2</strain>
    </source>
</reference>
<evidence type="ECO:0000256" key="4">
    <source>
        <dbReference type="ARBA" id="ARBA00023143"/>
    </source>
</evidence>
<protein>
    <recommendedName>
        <fullName evidence="3 6">Flagellar basal body rod protein FlgB</fullName>
    </recommendedName>
</protein>
<evidence type="ECO:0000259" key="8">
    <source>
        <dbReference type="Pfam" id="PF00460"/>
    </source>
</evidence>
<dbReference type="GO" id="GO:0030694">
    <property type="term" value="C:bacterial-type flagellum basal body, rod"/>
    <property type="evidence" value="ECO:0007669"/>
    <property type="project" value="InterPro"/>
</dbReference>
<dbReference type="RefSeq" id="WP_038146451.1">
    <property type="nucleotide sequence ID" value="NZ_AQRC01000008.1"/>
</dbReference>
<comment type="similarity">
    <text evidence="2 6">Belongs to the flagella basal body rod proteins family.</text>
</comment>
<evidence type="ECO:0000313" key="9">
    <source>
        <dbReference type="EMBL" id="KFE34741.1"/>
    </source>
</evidence>
<dbReference type="InterPro" id="IPR006300">
    <property type="entry name" value="FlgB"/>
</dbReference>
<gene>
    <name evidence="9" type="primary">flgB</name>
    <name evidence="9" type="ORF">DW2_11066</name>
</gene>
<comment type="subunit">
    <text evidence="6">The basal body constitutes a major portion of the flagellar organelle and consists of a number of rings mounted on a central rod.</text>
</comment>
<proteinExistence type="inferred from homology"/>
<dbReference type="OrthoDB" id="9788334at2"/>
<dbReference type="eggNOG" id="COG1815">
    <property type="taxonomic scope" value="Bacteria"/>
</dbReference>
<comment type="function">
    <text evidence="5 6">Structural component of flagellum, the bacterial motility apparatus. Part of the rod structure of flagellar basal body.</text>
</comment>
<dbReference type="Proteomes" id="UP000028607">
    <property type="component" value="Unassembled WGS sequence"/>
</dbReference>
<evidence type="ECO:0000313" key="10">
    <source>
        <dbReference type="Proteomes" id="UP000028607"/>
    </source>
</evidence>
<keyword evidence="9" id="KW-0282">Flagellum</keyword>
<evidence type="ECO:0000256" key="6">
    <source>
        <dbReference type="PIRNR" id="PIRNR002889"/>
    </source>
</evidence>
<dbReference type="AlphaFoldDB" id="A0A085TVJ4"/>
<evidence type="ECO:0000256" key="5">
    <source>
        <dbReference type="ARBA" id="ARBA00024934"/>
    </source>
</evidence>
<evidence type="ECO:0000256" key="1">
    <source>
        <dbReference type="ARBA" id="ARBA00004117"/>
    </source>
</evidence>
<dbReference type="STRING" id="1317124.DW2_11066"/>
<organism evidence="9 10">
    <name type="scientific">Thioclava atlantica</name>
    <dbReference type="NCBI Taxonomy" id="1317124"/>
    <lineage>
        <taxon>Bacteria</taxon>
        <taxon>Pseudomonadati</taxon>
        <taxon>Pseudomonadota</taxon>
        <taxon>Alphaproteobacteria</taxon>
        <taxon>Rhodobacterales</taxon>
        <taxon>Paracoccaceae</taxon>
        <taxon>Thioclava</taxon>
    </lineage>
</organism>
<keyword evidence="9" id="KW-0969">Cilium</keyword>
<evidence type="ECO:0000256" key="3">
    <source>
        <dbReference type="ARBA" id="ARBA00014376"/>
    </source>
</evidence>
<reference evidence="10" key="1">
    <citation type="submission" date="2013-04" db="EMBL/GenBank/DDBJ databases">
        <title>Thioclava sp. 13D2W-2 Genome Sequencing.</title>
        <authorList>
            <person name="Lai Q."/>
            <person name="Li G."/>
            <person name="Shao Z."/>
        </authorList>
    </citation>
    <scope>NUCLEOTIDE SEQUENCE [LARGE SCALE GENOMIC DNA]</scope>
    <source>
        <strain evidence="10">13D2W-2</strain>
    </source>
</reference>
<evidence type="ECO:0000256" key="7">
    <source>
        <dbReference type="SAM" id="MobiDB-lite"/>
    </source>
</evidence>
<accession>A0A085TVJ4</accession>
<comment type="caution">
    <text evidence="9">The sequence shown here is derived from an EMBL/GenBank/DDBJ whole genome shotgun (WGS) entry which is preliminary data.</text>
</comment>
<dbReference type="PATRIC" id="fig|1317124.6.peg.2239"/>
<dbReference type="NCBIfam" id="NF009270">
    <property type="entry name" value="PRK12627.1"/>
    <property type="match status" value="1"/>
</dbReference>
<feature type="domain" description="Flagellar basal body rod protein N-terminal" evidence="8">
    <location>
        <begin position="16"/>
        <end position="37"/>
    </location>
</feature>
<feature type="region of interest" description="Disordered" evidence="7">
    <location>
        <begin position="59"/>
        <end position="91"/>
    </location>
</feature>
<evidence type="ECO:0000256" key="2">
    <source>
        <dbReference type="ARBA" id="ARBA00009677"/>
    </source>
</evidence>
<sequence>MFEKLEILQMASAMASHAAARQAVVSQNIANADTPGYAARELPKFSELYRSEAAAPLRATRAGHVGGGETIRATASPRTDPGATSPDGNAVSLEEEMVKAVEVRRQHDLALAIYRSSLTVLRSAIGRG</sequence>